<protein>
    <submittedName>
        <fullName evidence="2">Uncharacterized protein</fullName>
    </submittedName>
</protein>
<evidence type="ECO:0000313" key="3">
    <source>
        <dbReference type="Proteomes" id="UP000186817"/>
    </source>
</evidence>
<dbReference type="EMBL" id="LSRX01000058">
    <property type="protein sequence ID" value="OLQ11476.1"/>
    <property type="molecule type" value="Genomic_DNA"/>
</dbReference>
<accession>A0A1Q9EVK7</accession>
<comment type="caution">
    <text evidence="2">The sequence shown here is derived from an EMBL/GenBank/DDBJ whole genome shotgun (WGS) entry which is preliminary data.</text>
</comment>
<keyword evidence="3" id="KW-1185">Reference proteome</keyword>
<dbReference type="Proteomes" id="UP000186817">
    <property type="component" value="Unassembled WGS sequence"/>
</dbReference>
<dbReference type="AlphaFoldDB" id="A0A1Q9EVK7"/>
<feature type="region of interest" description="Disordered" evidence="1">
    <location>
        <begin position="276"/>
        <end position="305"/>
    </location>
</feature>
<dbReference type="OrthoDB" id="10270960at2759"/>
<evidence type="ECO:0000256" key="1">
    <source>
        <dbReference type="SAM" id="MobiDB-lite"/>
    </source>
</evidence>
<name>A0A1Q9EVK7_SYMMI</name>
<organism evidence="2 3">
    <name type="scientific">Symbiodinium microadriaticum</name>
    <name type="common">Dinoflagellate</name>
    <name type="synonym">Zooxanthella microadriatica</name>
    <dbReference type="NCBI Taxonomy" id="2951"/>
    <lineage>
        <taxon>Eukaryota</taxon>
        <taxon>Sar</taxon>
        <taxon>Alveolata</taxon>
        <taxon>Dinophyceae</taxon>
        <taxon>Suessiales</taxon>
        <taxon>Symbiodiniaceae</taxon>
        <taxon>Symbiodinium</taxon>
    </lineage>
</organism>
<reference evidence="2 3" key="1">
    <citation type="submission" date="2016-02" db="EMBL/GenBank/DDBJ databases">
        <title>Genome analysis of coral dinoflagellate symbionts highlights evolutionary adaptations to a symbiotic lifestyle.</title>
        <authorList>
            <person name="Aranda M."/>
            <person name="Li Y."/>
            <person name="Liew Y.J."/>
            <person name="Baumgarten S."/>
            <person name="Simakov O."/>
            <person name="Wilson M."/>
            <person name="Piel J."/>
            <person name="Ashoor H."/>
            <person name="Bougouffa S."/>
            <person name="Bajic V.B."/>
            <person name="Ryu T."/>
            <person name="Ravasi T."/>
            <person name="Bayer T."/>
            <person name="Micklem G."/>
            <person name="Kim H."/>
            <person name="Bhak J."/>
            <person name="Lajeunesse T.C."/>
            <person name="Voolstra C.R."/>
        </authorList>
    </citation>
    <scope>NUCLEOTIDE SEQUENCE [LARGE SCALE GENOMIC DNA]</scope>
    <source>
        <strain evidence="2 3">CCMP2467</strain>
    </source>
</reference>
<feature type="compositionally biased region" description="Low complexity" evidence="1">
    <location>
        <begin position="294"/>
        <end position="305"/>
    </location>
</feature>
<proteinExistence type="predicted"/>
<gene>
    <name evidence="2" type="ORF">AK812_SmicGene4657</name>
</gene>
<evidence type="ECO:0000313" key="2">
    <source>
        <dbReference type="EMBL" id="OLQ11476.1"/>
    </source>
</evidence>
<sequence>MGCDDIRTARILSWIKFDVECTEKSFGIVAFDASSLIVFEAGGKRGRKLLQAKTGPEPINGTSNSDGSSVTSAREARFAGLGQEGNLPVAHGLRKGTMCLAKLKEFSQSIQCRVRKEVARADGLEMSREGDPHLWTYGAQAGRGPQAVNGDGTSIVTGNSLKHSSIALQGLWPQTTVHVDIPIHPENPRPTFQKTGGLGSLIEDRQVSIWRPVSGQHTETALEAMQLCDQQLALVGGRLLEDLQGQRALNENSHATFPAEVQAVTVPGRLIVRPHAQRQRSRQGGFADPHSTQAASGESGSASYA</sequence>